<dbReference type="RefSeq" id="WP_117314598.1">
    <property type="nucleotide sequence ID" value="NZ_QQSW01000001.1"/>
</dbReference>
<evidence type="ECO:0000256" key="1">
    <source>
        <dbReference type="SAM" id="Phobius"/>
    </source>
</evidence>
<keyword evidence="1" id="KW-1133">Transmembrane helix</keyword>
<keyword evidence="1" id="KW-0812">Transmembrane</keyword>
<keyword evidence="1" id="KW-0472">Membrane</keyword>
<reference evidence="2 3" key="1">
    <citation type="submission" date="2019-03" db="EMBL/GenBank/DDBJ databases">
        <title>Genomic Encyclopedia of Type Strains, Phase IV (KMG-IV): sequencing the most valuable type-strain genomes for metagenomic binning, comparative biology and taxonomic classification.</title>
        <authorList>
            <person name="Goeker M."/>
        </authorList>
    </citation>
    <scope>NUCLEOTIDE SEQUENCE [LARGE SCALE GENOMIC DNA]</scope>
    <source>
        <strain evidence="2 3">DSM 23344</strain>
    </source>
</reference>
<evidence type="ECO:0000313" key="2">
    <source>
        <dbReference type="EMBL" id="TCO77717.1"/>
    </source>
</evidence>
<evidence type="ECO:0000313" key="3">
    <source>
        <dbReference type="Proteomes" id="UP000294980"/>
    </source>
</evidence>
<dbReference type="AlphaFoldDB" id="A0A4R2KXT9"/>
<dbReference type="OrthoDB" id="8536716at2"/>
<comment type="caution">
    <text evidence="2">The sequence shown here is derived from an EMBL/GenBank/DDBJ whole genome shotgun (WGS) entry which is preliminary data.</text>
</comment>
<protein>
    <submittedName>
        <fullName evidence="2">Uncharacterized protein</fullName>
    </submittedName>
</protein>
<feature type="transmembrane region" description="Helical" evidence="1">
    <location>
        <begin position="75"/>
        <end position="96"/>
    </location>
</feature>
<dbReference type="Proteomes" id="UP000294980">
    <property type="component" value="Unassembled WGS sequence"/>
</dbReference>
<name>A0A4R2KXT9_9GAMM</name>
<feature type="transmembrane region" description="Helical" evidence="1">
    <location>
        <begin position="40"/>
        <end position="68"/>
    </location>
</feature>
<gene>
    <name evidence="2" type="ORF">EV688_102174</name>
</gene>
<organism evidence="2 3">
    <name type="scientific">Chromatocurvus halotolerans</name>
    <dbReference type="NCBI Taxonomy" id="1132028"/>
    <lineage>
        <taxon>Bacteria</taxon>
        <taxon>Pseudomonadati</taxon>
        <taxon>Pseudomonadota</taxon>
        <taxon>Gammaproteobacteria</taxon>
        <taxon>Cellvibrionales</taxon>
        <taxon>Halieaceae</taxon>
        <taxon>Chromatocurvus</taxon>
    </lineage>
</organism>
<sequence length="251" mass="27236">MPDYQLYLCLMLVTRLVYLRQDAAASWRFSLTLALSQAALLLLVFGIGGTTLAVMFAVSGFTLLGGLLEARVSVYAVRFAVLVLLSMAPLVLQPLFGALSMSSLSLAVSTMLDHGLQALLGGGVGVQRAALPVLLGFLLLANEVNVIMRGVFQVLRLEPRVNPQAVDGKPDIDEYNAGRVIGILERWLMFLVVLFTSDWAALGFIVAAKSLVRFDQFKDRRFAEYMLVGTFMSALFAIAVASMTGMALPRP</sequence>
<accession>A0A4R2KXT9</accession>
<dbReference type="EMBL" id="SLWX01000002">
    <property type="protein sequence ID" value="TCO77717.1"/>
    <property type="molecule type" value="Genomic_DNA"/>
</dbReference>
<feature type="transmembrane region" description="Helical" evidence="1">
    <location>
        <begin position="187"/>
        <end position="207"/>
    </location>
</feature>
<proteinExistence type="predicted"/>
<feature type="transmembrane region" description="Helical" evidence="1">
    <location>
        <begin position="227"/>
        <end position="248"/>
    </location>
</feature>
<keyword evidence="3" id="KW-1185">Reference proteome</keyword>
<feature type="transmembrane region" description="Helical" evidence="1">
    <location>
        <begin position="116"/>
        <end position="140"/>
    </location>
</feature>